<keyword evidence="2" id="KW-1185">Reference proteome</keyword>
<accession>A0A8H7CWG4</accession>
<sequence length="276" mass="30057">MLHLIQTEVLLALYYLDCGRLLEGNYHRAGAASLAFSMGFHQLGPSPQGNYPFGIGILAQMGTPAQISDVSRTEMIDAFWSVVILNNYFVAASDIPSSIPCDAPISTPWPTHFLNIATPVPFTPDNDLAGHSPMTLLAKASIELERTIAFTTRIAGFSPPPEFWAMETRLETFRDHLPPFDANCPTDQVTLVTHAFVNVAIIRSYSSHTSVHADARSKCLIAAFCVAARLVDANIAEWVMADSILGVRGLSSALPRVLTIKSSHCSLPWQMSSLLT</sequence>
<dbReference type="EMBL" id="JACAZH010000014">
    <property type="protein sequence ID" value="KAF7350576.1"/>
    <property type="molecule type" value="Genomic_DNA"/>
</dbReference>
<evidence type="ECO:0000313" key="2">
    <source>
        <dbReference type="Proteomes" id="UP000623467"/>
    </source>
</evidence>
<organism evidence="1 2">
    <name type="scientific">Mycena sanguinolenta</name>
    <dbReference type="NCBI Taxonomy" id="230812"/>
    <lineage>
        <taxon>Eukaryota</taxon>
        <taxon>Fungi</taxon>
        <taxon>Dikarya</taxon>
        <taxon>Basidiomycota</taxon>
        <taxon>Agaricomycotina</taxon>
        <taxon>Agaricomycetes</taxon>
        <taxon>Agaricomycetidae</taxon>
        <taxon>Agaricales</taxon>
        <taxon>Marasmiineae</taxon>
        <taxon>Mycenaceae</taxon>
        <taxon>Mycena</taxon>
    </lineage>
</organism>
<name>A0A8H7CWG4_9AGAR</name>
<evidence type="ECO:0008006" key="3">
    <source>
        <dbReference type="Google" id="ProtNLM"/>
    </source>
</evidence>
<dbReference type="CDD" id="cd12148">
    <property type="entry name" value="fungal_TF_MHR"/>
    <property type="match status" value="1"/>
</dbReference>
<gene>
    <name evidence="1" type="ORF">MSAN_01617500</name>
</gene>
<proteinExistence type="predicted"/>
<comment type="caution">
    <text evidence="1">The sequence shown here is derived from an EMBL/GenBank/DDBJ whole genome shotgun (WGS) entry which is preliminary data.</text>
</comment>
<dbReference type="OrthoDB" id="3052571at2759"/>
<dbReference type="Proteomes" id="UP000623467">
    <property type="component" value="Unassembled WGS sequence"/>
</dbReference>
<reference evidence="1" key="1">
    <citation type="submission" date="2020-05" db="EMBL/GenBank/DDBJ databases">
        <title>Mycena genomes resolve the evolution of fungal bioluminescence.</title>
        <authorList>
            <person name="Tsai I.J."/>
        </authorList>
    </citation>
    <scope>NUCLEOTIDE SEQUENCE</scope>
    <source>
        <strain evidence="1">160909Yilan</strain>
    </source>
</reference>
<evidence type="ECO:0000313" key="1">
    <source>
        <dbReference type="EMBL" id="KAF7350576.1"/>
    </source>
</evidence>
<protein>
    <recommendedName>
        <fullName evidence="3">Transcription factor domain-containing protein</fullName>
    </recommendedName>
</protein>
<dbReference type="AlphaFoldDB" id="A0A8H7CWG4"/>